<dbReference type="GO" id="GO:0006313">
    <property type="term" value="P:DNA transposition"/>
    <property type="evidence" value="ECO:0007669"/>
    <property type="project" value="InterPro"/>
</dbReference>
<keyword evidence="4" id="KW-1185">Reference proteome</keyword>
<dbReference type="EMBL" id="SJPN01000007">
    <property type="protein sequence ID" value="TWT94434.1"/>
    <property type="molecule type" value="Genomic_DNA"/>
</dbReference>
<dbReference type="Gene3D" id="3.30.70.1290">
    <property type="entry name" value="Transposase IS200-like"/>
    <property type="match status" value="1"/>
</dbReference>
<dbReference type="GO" id="GO:0003677">
    <property type="term" value="F:DNA binding"/>
    <property type="evidence" value="ECO:0007669"/>
    <property type="project" value="InterPro"/>
</dbReference>
<feature type="domain" description="Transposase IS200-like" evidence="2">
    <location>
        <begin position="154"/>
        <end position="233"/>
    </location>
</feature>
<gene>
    <name evidence="3" type="ORF">Pla52n_52550</name>
</gene>
<sequence length="397" mass="44094">MQEMQSIQPNAQTLPPGLVPAVQQLAATERCNQSNPTPKRFRPGLPRRCNNWRLPNTAINPTQRPNASVRACPGGATTGGYQRLQSIAIKHFFILGSPSRACPGGINDSRSRVSMEPIYTAENTTTAYQLNWSLALFGKCRFPEQSLWLKDLQAATESDGVRILSSNVRSENTLQFFVSTRPASTPSEIVRSIKGRLQHLIRDQIPKAFRRNYHIQSIGEANSSVLDQYVAKQTARHPMADDAVQSRLESTQFHDASIDLSKPRIGTYGQYLNSLQIVMKNSDGWHDVRATQLLRVRNIIVRASMKKDWTLSRIGLLSNHLHVLLSAGVTESPQSVALSLMNNVAYVYDMKPILMSSYYVGTFGGYDRGAVRMHDQGVAGSAGTSPKRRPEETGKED</sequence>
<dbReference type="InterPro" id="IPR036515">
    <property type="entry name" value="Transposase_17_sf"/>
</dbReference>
<dbReference type="SUPFAM" id="SSF143422">
    <property type="entry name" value="Transposase IS200-like"/>
    <property type="match status" value="1"/>
</dbReference>
<name>A0A5C6A3F4_9BACT</name>
<reference evidence="3 4" key="1">
    <citation type="submission" date="2019-02" db="EMBL/GenBank/DDBJ databases">
        <title>Deep-cultivation of Planctomycetes and their phenomic and genomic characterization uncovers novel biology.</title>
        <authorList>
            <person name="Wiegand S."/>
            <person name="Jogler M."/>
            <person name="Boedeker C."/>
            <person name="Pinto D."/>
            <person name="Vollmers J."/>
            <person name="Rivas-Marin E."/>
            <person name="Kohn T."/>
            <person name="Peeters S.H."/>
            <person name="Heuer A."/>
            <person name="Rast P."/>
            <person name="Oberbeckmann S."/>
            <person name="Bunk B."/>
            <person name="Jeske O."/>
            <person name="Meyerdierks A."/>
            <person name="Storesund J.E."/>
            <person name="Kallscheuer N."/>
            <person name="Luecker S."/>
            <person name="Lage O.M."/>
            <person name="Pohl T."/>
            <person name="Merkel B.J."/>
            <person name="Hornburger P."/>
            <person name="Mueller R.-W."/>
            <person name="Bruemmer F."/>
            <person name="Labrenz M."/>
            <person name="Spormann A.M."/>
            <person name="Op Den Camp H."/>
            <person name="Overmann J."/>
            <person name="Amann R."/>
            <person name="Jetten M.S.M."/>
            <person name="Mascher T."/>
            <person name="Medema M.H."/>
            <person name="Devos D.P."/>
            <person name="Kaster A.-K."/>
            <person name="Ovreas L."/>
            <person name="Rohde M."/>
            <person name="Galperin M.Y."/>
            <person name="Jogler C."/>
        </authorList>
    </citation>
    <scope>NUCLEOTIDE SEQUENCE [LARGE SCALE GENOMIC DNA]</scope>
    <source>
        <strain evidence="3 4">Pla52n</strain>
    </source>
</reference>
<proteinExistence type="predicted"/>
<evidence type="ECO:0000256" key="1">
    <source>
        <dbReference type="SAM" id="MobiDB-lite"/>
    </source>
</evidence>
<dbReference type="InterPro" id="IPR002686">
    <property type="entry name" value="Transposase_17"/>
</dbReference>
<organism evidence="3 4">
    <name type="scientific">Stieleria varia</name>
    <dbReference type="NCBI Taxonomy" id="2528005"/>
    <lineage>
        <taxon>Bacteria</taxon>
        <taxon>Pseudomonadati</taxon>
        <taxon>Planctomycetota</taxon>
        <taxon>Planctomycetia</taxon>
        <taxon>Pirellulales</taxon>
        <taxon>Pirellulaceae</taxon>
        <taxon>Stieleria</taxon>
    </lineage>
</organism>
<evidence type="ECO:0000313" key="3">
    <source>
        <dbReference type="EMBL" id="TWT94434.1"/>
    </source>
</evidence>
<feature type="region of interest" description="Disordered" evidence="1">
    <location>
        <begin position="377"/>
        <end position="397"/>
    </location>
</feature>
<evidence type="ECO:0000259" key="2">
    <source>
        <dbReference type="Pfam" id="PF01797"/>
    </source>
</evidence>
<protein>
    <submittedName>
        <fullName evidence="3">Transposase IS200 like protein</fullName>
    </submittedName>
</protein>
<evidence type="ECO:0000313" key="4">
    <source>
        <dbReference type="Proteomes" id="UP000320176"/>
    </source>
</evidence>
<dbReference type="Pfam" id="PF01797">
    <property type="entry name" value="Y1_Tnp"/>
    <property type="match status" value="1"/>
</dbReference>
<feature type="compositionally biased region" description="Basic and acidic residues" evidence="1">
    <location>
        <begin position="388"/>
        <end position="397"/>
    </location>
</feature>
<dbReference type="AlphaFoldDB" id="A0A5C6A3F4"/>
<accession>A0A5C6A3F4</accession>
<dbReference type="Proteomes" id="UP000320176">
    <property type="component" value="Unassembled WGS sequence"/>
</dbReference>
<dbReference type="GO" id="GO:0004803">
    <property type="term" value="F:transposase activity"/>
    <property type="evidence" value="ECO:0007669"/>
    <property type="project" value="InterPro"/>
</dbReference>
<dbReference type="OrthoDB" id="254151at2"/>
<comment type="caution">
    <text evidence="3">The sequence shown here is derived from an EMBL/GenBank/DDBJ whole genome shotgun (WGS) entry which is preliminary data.</text>
</comment>